<feature type="compositionally biased region" description="Polar residues" evidence="1">
    <location>
        <begin position="31"/>
        <end position="45"/>
    </location>
</feature>
<feature type="compositionally biased region" description="Low complexity" evidence="1">
    <location>
        <begin position="73"/>
        <end position="91"/>
    </location>
</feature>
<evidence type="ECO:0000256" key="2">
    <source>
        <dbReference type="SAM" id="SignalP"/>
    </source>
</evidence>
<dbReference type="PRINTS" id="PR01217">
    <property type="entry name" value="PRICHEXTENSN"/>
</dbReference>
<dbReference type="Gene3D" id="3.90.175.10">
    <property type="entry name" value="Diphtheria Toxin, domain 1"/>
    <property type="match status" value="1"/>
</dbReference>
<reference evidence="3 4" key="1">
    <citation type="journal article" date="2016" name="Mol. Biol. Evol.">
        <title>Comparative Genomics of Early-Diverging Mushroom-Forming Fungi Provides Insights into the Origins of Lignocellulose Decay Capabilities.</title>
        <authorList>
            <person name="Nagy L.G."/>
            <person name="Riley R."/>
            <person name="Tritt A."/>
            <person name="Adam C."/>
            <person name="Daum C."/>
            <person name="Floudas D."/>
            <person name="Sun H."/>
            <person name="Yadav J.S."/>
            <person name="Pangilinan J."/>
            <person name="Larsson K.H."/>
            <person name="Matsuura K."/>
            <person name="Barry K."/>
            <person name="Labutti K."/>
            <person name="Kuo R."/>
            <person name="Ohm R.A."/>
            <person name="Bhattacharya S.S."/>
            <person name="Shirouzu T."/>
            <person name="Yoshinaga Y."/>
            <person name="Martin F.M."/>
            <person name="Grigoriev I.V."/>
            <person name="Hibbett D.S."/>
        </authorList>
    </citation>
    <scope>NUCLEOTIDE SEQUENCE [LARGE SCALE GENOMIC DNA]</scope>
    <source>
        <strain evidence="3 4">HHB12029</strain>
    </source>
</reference>
<dbReference type="EMBL" id="KV426099">
    <property type="protein sequence ID" value="KZV88462.1"/>
    <property type="molecule type" value="Genomic_DNA"/>
</dbReference>
<feature type="compositionally biased region" description="Basic residues" evidence="1">
    <location>
        <begin position="50"/>
        <end position="62"/>
    </location>
</feature>
<dbReference type="Pfam" id="PF19287">
    <property type="entry name" value="DUF5910"/>
    <property type="match status" value="1"/>
</dbReference>
<protein>
    <recommendedName>
        <fullName evidence="5">PARP catalytic domain-containing protein</fullName>
    </recommendedName>
</protein>
<feature type="region of interest" description="Disordered" evidence="1">
    <location>
        <begin position="31"/>
        <end position="201"/>
    </location>
</feature>
<feature type="signal peptide" evidence="2">
    <location>
        <begin position="1"/>
        <end position="21"/>
    </location>
</feature>
<organism evidence="3 4">
    <name type="scientific">Exidia glandulosa HHB12029</name>
    <dbReference type="NCBI Taxonomy" id="1314781"/>
    <lineage>
        <taxon>Eukaryota</taxon>
        <taxon>Fungi</taxon>
        <taxon>Dikarya</taxon>
        <taxon>Basidiomycota</taxon>
        <taxon>Agaricomycotina</taxon>
        <taxon>Agaricomycetes</taxon>
        <taxon>Auriculariales</taxon>
        <taxon>Exidiaceae</taxon>
        <taxon>Exidia</taxon>
    </lineage>
</organism>
<dbReference type="InterPro" id="IPR045564">
    <property type="entry name" value="DUF5910"/>
</dbReference>
<proteinExistence type="predicted"/>
<name>A0A165F6D6_EXIGL</name>
<dbReference type="Proteomes" id="UP000077266">
    <property type="component" value="Unassembled WGS sequence"/>
</dbReference>
<keyword evidence="4" id="KW-1185">Reference proteome</keyword>
<accession>A0A165F6D6</accession>
<evidence type="ECO:0008006" key="5">
    <source>
        <dbReference type="Google" id="ProtNLM"/>
    </source>
</evidence>
<evidence type="ECO:0000313" key="3">
    <source>
        <dbReference type="EMBL" id="KZV88462.1"/>
    </source>
</evidence>
<sequence>MLGFTRLLLFAVLSLTVVTNAVPLDVVEQGSSDSTALAPNSTETLLSRKVAARPKPAPRKPVKPPPPVKTPIRRPTPTKRPTPVKTPIKRPVPAKPPVKRPVPAKPPVKRPVPAKPPVKRPTPAKPPVRRPTPTPTRKPTRPPVKRPTPVPPPRKPTPPPRKPTVPPKTPTKPTNGTKPLSCPVTPGRGKPGTPAKPPVKTKPRSIFEYLAPRGLLSLFSSPIVDEEQDHEFVERNAVPEFIGFHGTNSATAAFWMSSGHIASQGGGGTSGADAELGNGLYVTDSWERAGMYGRGNAANMNVGKPANKKVRGMVCGIFARNRDRWREPGCSPKVWIPDQVVTSPRPSKSTRDAIISHVIGSSFPGMAAQYVVRFAAFDVRDHNQNQMVLPDAIVNMPELFFAQCVDAELLPDGTERPPPSIWPEAHGLNYRRMRPATQWDIRG</sequence>
<dbReference type="InParanoid" id="A0A165F6D6"/>
<keyword evidence="2" id="KW-0732">Signal</keyword>
<feature type="compositionally biased region" description="Pro residues" evidence="1">
    <location>
        <begin position="145"/>
        <end position="170"/>
    </location>
</feature>
<dbReference type="OrthoDB" id="2749115at2759"/>
<dbReference type="SUPFAM" id="SSF56399">
    <property type="entry name" value="ADP-ribosylation"/>
    <property type="match status" value="1"/>
</dbReference>
<gene>
    <name evidence="3" type="ORF">EXIGLDRAFT_751664</name>
</gene>
<dbReference type="AlphaFoldDB" id="A0A165F6D6"/>
<evidence type="ECO:0000256" key="1">
    <source>
        <dbReference type="SAM" id="MobiDB-lite"/>
    </source>
</evidence>
<evidence type="ECO:0000313" key="4">
    <source>
        <dbReference type="Proteomes" id="UP000077266"/>
    </source>
</evidence>
<feature type="chain" id="PRO_5007857632" description="PARP catalytic domain-containing protein" evidence="2">
    <location>
        <begin position="22"/>
        <end position="443"/>
    </location>
</feature>
<feature type="compositionally biased region" description="Pro residues" evidence="1">
    <location>
        <begin position="93"/>
        <end position="137"/>
    </location>
</feature>